<keyword evidence="1" id="KW-1133">Transmembrane helix</keyword>
<organism evidence="3 4">
    <name type="scientific">Coptis chinensis</name>
    <dbReference type="NCBI Taxonomy" id="261450"/>
    <lineage>
        <taxon>Eukaryota</taxon>
        <taxon>Viridiplantae</taxon>
        <taxon>Streptophyta</taxon>
        <taxon>Embryophyta</taxon>
        <taxon>Tracheophyta</taxon>
        <taxon>Spermatophyta</taxon>
        <taxon>Magnoliopsida</taxon>
        <taxon>Ranunculales</taxon>
        <taxon>Ranunculaceae</taxon>
        <taxon>Coptidoideae</taxon>
        <taxon>Coptis</taxon>
    </lineage>
</organism>
<feature type="transmembrane region" description="Helical" evidence="1">
    <location>
        <begin position="49"/>
        <end position="67"/>
    </location>
</feature>
<reference evidence="3 4" key="1">
    <citation type="submission" date="2020-10" db="EMBL/GenBank/DDBJ databases">
        <title>The Coptis chinensis genome and diversification of protoberbering-type alkaloids.</title>
        <authorList>
            <person name="Wang B."/>
            <person name="Shu S."/>
            <person name="Song C."/>
            <person name="Liu Y."/>
        </authorList>
    </citation>
    <scope>NUCLEOTIDE SEQUENCE [LARGE SCALE GENOMIC DNA]</scope>
    <source>
        <strain evidence="3">HL-2020</strain>
        <tissue evidence="3">Leaf</tissue>
    </source>
</reference>
<dbReference type="InterPro" id="IPR050839">
    <property type="entry name" value="Rho-assoc_Ser/Thr_Kinase"/>
</dbReference>
<comment type="caution">
    <text evidence="3">The sequence shown here is derived from an EMBL/GenBank/DDBJ whole genome shotgun (WGS) entry which is preliminary data.</text>
</comment>
<dbReference type="InterPro" id="IPR000719">
    <property type="entry name" value="Prot_kinase_dom"/>
</dbReference>
<feature type="transmembrane region" description="Helical" evidence="1">
    <location>
        <begin position="17"/>
        <end position="37"/>
    </location>
</feature>
<dbReference type="InterPro" id="IPR011009">
    <property type="entry name" value="Kinase-like_dom_sf"/>
</dbReference>
<dbReference type="OrthoDB" id="3638488at2759"/>
<evidence type="ECO:0000313" key="3">
    <source>
        <dbReference type="EMBL" id="KAF9622591.1"/>
    </source>
</evidence>
<dbReference type="AlphaFoldDB" id="A0A835IR59"/>
<dbReference type="EMBL" id="JADFTS010000002">
    <property type="protein sequence ID" value="KAF9622591.1"/>
    <property type="molecule type" value="Genomic_DNA"/>
</dbReference>
<sequence length="82" mass="9263">FGELHVNCMITCIKLPILKLGGLILTCFGTPTILLQVLLKKGYGMECDWWSLGAIMYEMLVGFPPFYSMSLCQHVGRYGWKS</sequence>
<feature type="non-terminal residue" evidence="3">
    <location>
        <position position="82"/>
    </location>
</feature>
<keyword evidence="4" id="KW-1185">Reference proteome</keyword>
<dbReference type="PANTHER" id="PTHR22988">
    <property type="entry name" value="MYOTONIC DYSTROPHY S/T KINASE-RELATED"/>
    <property type="match status" value="1"/>
</dbReference>
<evidence type="ECO:0000313" key="4">
    <source>
        <dbReference type="Proteomes" id="UP000631114"/>
    </source>
</evidence>
<dbReference type="Gene3D" id="1.10.510.10">
    <property type="entry name" value="Transferase(Phosphotransferase) domain 1"/>
    <property type="match status" value="1"/>
</dbReference>
<protein>
    <recommendedName>
        <fullName evidence="2">Protein kinase domain-containing protein</fullName>
    </recommendedName>
</protein>
<dbReference type="SUPFAM" id="SSF56112">
    <property type="entry name" value="Protein kinase-like (PK-like)"/>
    <property type="match status" value="1"/>
</dbReference>
<dbReference type="GO" id="GO:0005524">
    <property type="term" value="F:ATP binding"/>
    <property type="evidence" value="ECO:0007669"/>
    <property type="project" value="InterPro"/>
</dbReference>
<gene>
    <name evidence="3" type="ORF">IFM89_032490</name>
</gene>
<dbReference type="Proteomes" id="UP000631114">
    <property type="component" value="Unassembled WGS sequence"/>
</dbReference>
<dbReference type="GO" id="GO:0004672">
    <property type="term" value="F:protein kinase activity"/>
    <property type="evidence" value="ECO:0007669"/>
    <property type="project" value="InterPro"/>
</dbReference>
<keyword evidence="1" id="KW-0812">Transmembrane</keyword>
<proteinExistence type="predicted"/>
<keyword evidence="1" id="KW-0472">Membrane</keyword>
<feature type="domain" description="Protein kinase" evidence="2">
    <location>
        <begin position="1"/>
        <end position="82"/>
    </location>
</feature>
<evidence type="ECO:0000256" key="1">
    <source>
        <dbReference type="SAM" id="Phobius"/>
    </source>
</evidence>
<dbReference type="PROSITE" id="PS50011">
    <property type="entry name" value="PROTEIN_KINASE_DOM"/>
    <property type="match status" value="1"/>
</dbReference>
<evidence type="ECO:0000259" key="2">
    <source>
        <dbReference type="PROSITE" id="PS50011"/>
    </source>
</evidence>
<accession>A0A835IR59</accession>
<name>A0A835IR59_9MAGN</name>